<dbReference type="EMBL" id="JAGSOJ010000003">
    <property type="protein sequence ID" value="MCM1991162.1"/>
    <property type="molecule type" value="Genomic_DNA"/>
</dbReference>
<protein>
    <recommendedName>
        <fullName evidence="3">HNH endonuclease</fullName>
    </recommendedName>
</protein>
<dbReference type="Proteomes" id="UP001056429">
    <property type="component" value="Unassembled WGS sequence"/>
</dbReference>
<evidence type="ECO:0000313" key="2">
    <source>
        <dbReference type="Proteomes" id="UP001056429"/>
    </source>
</evidence>
<reference evidence="1" key="2">
    <citation type="submission" date="2021-04" db="EMBL/GenBank/DDBJ databases">
        <authorList>
            <person name="Dong X."/>
        </authorList>
    </citation>
    <scope>NUCLEOTIDE SEQUENCE</scope>
    <source>
        <strain evidence="1">ZWT</strain>
    </source>
</reference>
<dbReference type="RefSeq" id="WP_250860270.1">
    <property type="nucleotide sequence ID" value="NZ_JAGSOJ010000003.1"/>
</dbReference>
<organism evidence="1 2">
    <name type="scientific">Oceanirhabdus seepicola</name>
    <dbReference type="NCBI Taxonomy" id="2828781"/>
    <lineage>
        <taxon>Bacteria</taxon>
        <taxon>Bacillati</taxon>
        <taxon>Bacillota</taxon>
        <taxon>Clostridia</taxon>
        <taxon>Eubacteriales</taxon>
        <taxon>Clostridiaceae</taxon>
        <taxon>Oceanirhabdus</taxon>
    </lineage>
</organism>
<keyword evidence="2" id="KW-1185">Reference proteome</keyword>
<reference evidence="1" key="1">
    <citation type="journal article" date="2021" name="mSystems">
        <title>Bacteria and Archaea Synergistically Convert Glycine Betaine to Biogenic Methane in the Formosa Cold Seep of the South China Sea.</title>
        <authorList>
            <person name="Li L."/>
            <person name="Zhang W."/>
            <person name="Zhang S."/>
            <person name="Song L."/>
            <person name="Sun Q."/>
            <person name="Zhang H."/>
            <person name="Xiang H."/>
            <person name="Dong X."/>
        </authorList>
    </citation>
    <scope>NUCLEOTIDE SEQUENCE</scope>
    <source>
        <strain evidence="1">ZWT</strain>
    </source>
</reference>
<accession>A0A9J6P338</accession>
<sequence length="596" mass="70226">MNKNKAISKNNPKLRYALWKTHDFREHYTGEPLDFRSLEVDHIIPESLSKNPQKLKDYLNLMDLDENFELNGILNYVPTNRFVNNRKNDELLPSGVAALALNAARKKADKVLKIMELFDKDIKVNKVITQLKTSINHEDGAEYVYDMLSDDYEEFKEEKYINKDGVNRSYKYSIKRIELQAFLPSYRDFKGSCLFTFRTLSIRGCMISMDSEQIINQLFKGINTNPEHGLRGFISHPNGDKGFYIQLANNRFILNSEETNELCSIVDDFVEEYFNSLVEVEKKLNTINFVKSKNDGFKLIRIDNELWRKIISFTAKNDAFNSSGEWSVFEPNEYMLKIYTNNHEKYGSGHHAIIHLERDYDKLFNNYLEADNKIWLVWKPYFKINKSEDIESLNDKGYWSIKKVFEWLTSEMIPRVIYEDMVQYNIWGKPKVSFEGFVNSFDVSRFVDYNNVFLIQEKEEIDSSRKLLNIIDYLQSFFSTYETIFLRKEEIENIYKGLLLIINNSKKIGISYISGNLGFTNARTMEKLIEEINNYIQKIDDSKIGSYTIDTTLSCLQVCLRDFECKISLEEIHNVYFYLEPLINIYNRDKILKKNI</sequence>
<proteinExistence type="predicted"/>
<comment type="caution">
    <text evidence="1">The sequence shown here is derived from an EMBL/GenBank/DDBJ whole genome shotgun (WGS) entry which is preliminary data.</text>
</comment>
<evidence type="ECO:0000313" key="1">
    <source>
        <dbReference type="EMBL" id="MCM1991162.1"/>
    </source>
</evidence>
<gene>
    <name evidence="1" type="ORF">KDK92_15620</name>
</gene>
<evidence type="ECO:0008006" key="3">
    <source>
        <dbReference type="Google" id="ProtNLM"/>
    </source>
</evidence>
<dbReference type="AlphaFoldDB" id="A0A9J6P338"/>
<name>A0A9J6P338_9CLOT</name>